<accession>A0A197K903</accession>
<evidence type="ECO:0000313" key="2">
    <source>
        <dbReference type="Proteomes" id="UP000078512"/>
    </source>
</evidence>
<gene>
    <name evidence="1" type="ORF">K457DRAFT_14881</name>
</gene>
<dbReference type="OrthoDB" id="2426225at2759"/>
<name>A0A197K903_9FUNG</name>
<organism evidence="1 2">
    <name type="scientific">Linnemannia elongata AG-77</name>
    <dbReference type="NCBI Taxonomy" id="1314771"/>
    <lineage>
        <taxon>Eukaryota</taxon>
        <taxon>Fungi</taxon>
        <taxon>Fungi incertae sedis</taxon>
        <taxon>Mucoromycota</taxon>
        <taxon>Mortierellomycotina</taxon>
        <taxon>Mortierellomycetes</taxon>
        <taxon>Mortierellales</taxon>
        <taxon>Mortierellaceae</taxon>
        <taxon>Linnemannia</taxon>
    </lineage>
</organism>
<dbReference type="EMBL" id="KV442020">
    <property type="protein sequence ID" value="OAQ33663.1"/>
    <property type="molecule type" value="Genomic_DNA"/>
</dbReference>
<protein>
    <submittedName>
        <fullName evidence="1">Uncharacterized protein</fullName>
    </submittedName>
</protein>
<sequence length="170" mass="19490">MDEEDELMELHESCISTRKQIMAQLAKLTSLKYLSFGPDFKTGGDIFENRLDLKHVYKCPRNGGTYVQYDDVLPDTFHLSLDTGLDQLLNHHLDTAEIEWKAREFPRLKEMRGLVTQSYIEVEPNPKVDALIALLRRLRSDEAQRQSFGGYRIPAAPFGEPSKGTLFRST</sequence>
<keyword evidence="2" id="KW-1185">Reference proteome</keyword>
<evidence type="ECO:0000313" key="1">
    <source>
        <dbReference type="EMBL" id="OAQ33663.1"/>
    </source>
</evidence>
<reference evidence="1 2" key="1">
    <citation type="submission" date="2016-05" db="EMBL/GenBank/DDBJ databases">
        <title>Genome sequencing reveals origins of a unique bacterial endosymbiosis in the earliest lineages of terrestrial Fungi.</title>
        <authorList>
            <consortium name="DOE Joint Genome Institute"/>
            <person name="Uehling J."/>
            <person name="Gryganskyi A."/>
            <person name="Hameed K."/>
            <person name="Tschaplinski T."/>
            <person name="Misztal P."/>
            <person name="Wu S."/>
            <person name="Desiro A."/>
            <person name="Vande Pol N."/>
            <person name="Du Z.-Y."/>
            <person name="Zienkiewicz A."/>
            <person name="Zienkiewicz K."/>
            <person name="Morin E."/>
            <person name="Tisserant E."/>
            <person name="Splivallo R."/>
            <person name="Hainaut M."/>
            <person name="Henrissat B."/>
            <person name="Ohm R."/>
            <person name="Kuo A."/>
            <person name="Yan J."/>
            <person name="Lipzen A."/>
            <person name="Nolan M."/>
            <person name="Labutti K."/>
            <person name="Barry K."/>
            <person name="Goldstein A."/>
            <person name="Labbe J."/>
            <person name="Schadt C."/>
            <person name="Tuskan G."/>
            <person name="Grigoriev I."/>
            <person name="Martin F."/>
            <person name="Vilgalys R."/>
            <person name="Bonito G."/>
        </authorList>
    </citation>
    <scope>NUCLEOTIDE SEQUENCE [LARGE SCALE GENOMIC DNA]</scope>
    <source>
        <strain evidence="1 2">AG-77</strain>
    </source>
</reference>
<dbReference type="AlphaFoldDB" id="A0A197K903"/>
<dbReference type="Proteomes" id="UP000078512">
    <property type="component" value="Unassembled WGS sequence"/>
</dbReference>
<proteinExistence type="predicted"/>
<dbReference type="STRING" id="1314771.A0A197K903"/>